<feature type="transmembrane region" description="Helical" evidence="6">
    <location>
        <begin position="272"/>
        <end position="291"/>
    </location>
</feature>
<keyword evidence="5 6" id="KW-0472">Membrane</keyword>
<comment type="subcellular location">
    <subcellularLocation>
        <location evidence="1 6">Cell membrane</location>
        <topology evidence="1 6">Multi-pass membrane protein</topology>
    </subcellularLocation>
</comment>
<evidence type="ECO:0000256" key="5">
    <source>
        <dbReference type="ARBA" id="ARBA00023136"/>
    </source>
</evidence>
<dbReference type="GO" id="GO:0007165">
    <property type="term" value="P:signal transduction"/>
    <property type="evidence" value="ECO:0007669"/>
    <property type="project" value="UniProtKB-KW"/>
</dbReference>
<evidence type="ECO:0000256" key="6">
    <source>
        <dbReference type="RuleBase" id="RU363108"/>
    </source>
</evidence>
<feature type="transmembrane region" description="Helical" evidence="6">
    <location>
        <begin position="88"/>
        <end position="108"/>
    </location>
</feature>
<evidence type="ECO:0000256" key="2">
    <source>
        <dbReference type="ARBA" id="ARBA00022475"/>
    </source>
</evidence>
<dbReference type="GO" id="GO:0050909">
    <property type="term" value="P:sensory perception of taste"/>
    <property type="evidence" value="ECO:0007669"/>
    <property type="project" value="InterPro"/>
</dbReference>
<feature type="transmembrane region" description="Helical" evidence="6">
    <location>
        <begin position="45"/>
        <end position="68"/>
    </location>
</feature>
<dbReference type="GO" id="GO:0005886">
    <property type="term" value="C:plasma membrane"/>
    <property type="evidence" value="ECO:0007669"/>
    <property type="project" value="UniProtKB-SubCell"/>
</dbReference>
<keyword evidence="6" id="KW-0675">Receptor</keyword>
<keyword evidence="4 6" id="KW-1133">Transmembrane helix</keyword>
<name>A0A7G3A9J3_LUTLO</name>
<dbReference type="Pfam" id="PF08395">
    <property type="entry name" value="7tm_7"/>
    <property type="match status" value="1"/>
</dbReference>
<dbReference type="AlphaFoldDB" id="A0A7G3A9J3"/>
<sequence length="379" mass="43729">METVVAKKVEDIYSVVYPFHIISKLLGLSPYPLRSPKSRKLFVKSLLLNLFYLFLILTLELVMMFNFFSSRDEYLIYTNSTIIDVTSQVLMIVVLINYFVSLGMNCLFQRRTQNLLADVASSDLLMTKIGIAINHSSHRRFVLTYLMGTFIQALIVVTISQSVLNYVNFELLEIEVIIAYIVSTVSYTTFLGHMLLALVGIHARFRLLNEFFEKNFICYQTVCSYTENFIVFGPTSGLTNDNQAKLVKHVTSAHDKLNDIVAQINSCYAFQVMIYMVTSFVNMIHGFFAFYRLCYKVVPGYEFLGYLNVMWILYYSSYLAGVIVMSSLVTREGKRTAVLVHKAINLHWSTKWMTNNLENKDVFSLISYESRIDSYLRFV</sequence>
<organism evidence="7">
    <name type="scientific">Lutzomyia longipalpis</name>
    <name type="common">Sand fly</name>
    <dbReference type="NCBI Taxonomy" id="7200"/>
    <lineage>
        <taxon>Eukaryota</taxon>
        <taxon>Metazoa</taxon>
        <taxon>Ecdysozoa</taxon>
        <taxon>Arthropoda</taxon>
        <taxon>Hexapoda</taxon>
        <taxon>Insecta</taxon>
        <taxon>Pterygota</taxon>
        <taxon>Neoptera</taxon>
        <taxon>Endopterygota</taxon>
        <taxon>Diptera</taxon>
        <taxon>Nematocera</taxon>
        <taxon>Psychodoidea</taxon>
        <taxon>Psychodidae</taxon>
        <taxon>Lutzomyia</taxon>
        <taxon>Lutzomyia</taxon>
    </lineage>
</organism>
<reference evidence="7" key="1">
    <citation type="journal article" date="2020" name="BMC">
        <title>Leishmania infection induces a limited differential gene expression in the sand fly midgut.</title>
        <authorList>
            <person name="Coutinho-Abreu I.V."/>
            <person name="Serafim T.D."/>
            <person name="Meneses C."/>
            <person name="Kamhawi S."/>
            <person name="Oliveira F."/>
            <person name="Valenzuela J.G."/>
        </authorList>
    </citation>
    <scope>NUCLEOTIDE SEQUENCE</scope>
    <source>
        <strain evidence="7">Jacobina</strain>
        <tissue evidence="7">Midgut</tissue>
    </source>
</reference>
<feature type="transmembrane region" description="Helical" evidence="6">
    <location>
        <begin position="142"/>
        <end position="164"/>
    </location>
</feature>
<evidence type="ECO:0000256" key="4">
    <source>
        <dbReference type="ARBA" id="ARBA00022989"/>
    </source>
</evidence>
<comment type="similarity">
    <text evidence="6">Belongs to the insect chemoreceptor superfamily. Gustatory receptor (GR) family.</text>
</comment>
<feature type="transmembrane region" description="Helical" evidence="6">
    <location>
        <begin position="303"/>
        <end position="325"/>
    </location>
</feature>
<keyword evidence="2 6" id="KW-1003">Cell membrane</keyword>
<evidence type="ECO:0000256" key="1">
    <source>
        <dbReference type="ARBA" id="ARBA00004651"/>
    </source>
</evidence>
<protein>
    <recommendedName>
        <fullName evidence="6">Gustatory receptor</fullName>
    </recommendedName>
</protein>
<dbReference type="EMBL" id="GITU01001868">
    <property type="protein sequence ID" value="MBC1170571.1"/>
    <property type="molecule type" value="Transcribed_RNA"/>
</dbReference>
<keyword evidence="3 6" id="KW-0812">Transmembrane</keyword>
<comment type="caution">
    <text evidence="6">Lacks conserved residue(s) required for the propagation of feature annotation.</text>
</comment>
<evidence type="ECO:0000313" key="7">
    <source>
        <dbReference type="EMBL" id="MBC1170571.1"/>
    </source>
</evidence>
<keyword evidence="6" id="KW-0807">Transducer</keyword>
<dbReference type="InterPro" id="IPR013604">
    <property type="entry name" value="7TM_chemorcpt"/>
</dbReference>
<evidence type="ECO:0000256" key="3">
    <source>
        <dbReference type="ARBA" id="ARBA00022692"/>
    </source>
</evidence>
<proteinExistence type="inferred from homology"/>
<feature type="transmembrane region" description="Helical" evidence="6">
    <location>
        <begin position="176"/>
        <end position="199"/>
    </location>
</feature>
<accession>A0A7G3A9J3</accession>
<comment type="function">
    <text evidence="6">Gustatory receptor which mediates acceptance or avoidance behavior, depending on its substrates.</text>
</comment>